<evidence type="ECO:0000256" key="7">
    <source>
        <dbReference type="SAM" id="SignalP"/>
    </source>
</evidence>
<dbReference type="GO" id="GO:0006508">
    <property type="term" value="P:proteolysis"/>
    <property type="evidence" value="ECO:0007669"/>
    <property type="project" value="UniProtKB-KW"/>
</dbReference>
<evidence type="ECO:0000256" key="5">
    <source>
        <dbReference type="ARBA" id="ARBA00022997"/>
    </source>
</evidence>
<keyword evidence="4 6" id="KW-0378">Hydrolase</keyword>
<dbReference type="PANTHER" id="PTHR12994">
    <property type="entry name" value="SECERNIN"/>
    <property type="match status" value="1"/>
</dbReference>
<sequence>MSVRRFSCTVVVTALALAGLAQATLACTTIIAGKNATADGSILVARLEDYTFNNHAKHFVVVPRVEHKAGDMLSFDNGVRVPAPAVSQRYTAMRDWNGAQFGAGGQWSEFGSNEAGVVLSATNSTEQNERAAKAAPLVADGGGVVEAILPDLILPQARSAREAVALLGRYVETLGAGETNGIEIADASEAWLFEIGGGHQWIAVRVPDDGYLTIANGMRVHDVDLGDSRNVLASPGLAAFVSEHKLLDRVDPQRFNFAKAFGKIGDSYNVDREWLVQSRLTPSSKQPVRQAQYPFYTRADRKIDVATVASILRTADYAGTPLDKRKPAAGSTQRPIAVDRNVEAHIIQVRPDMPKELQVLSWQSMGNVRDAVFLPFYLGAMQSTPQVFRQGNDDFDSHSAWWTFRSVSSLANANPGKYRPLITGWRDRLEANLRAAQPATDAMLKSLYGQNRELAINYAQRLGNGTALYALDQARELRDTLMTDLTKSTELKYTPAELDKIKGL</sequence>
<dbReference type="EC" id="3.4.-.-" evidence="6"/>
<evidence type="ECO:0000256" key="4">
    <source>
        <dbReference type="ARBA" id="ARBA00022801"/>
    </source>
</evidence>
<dbReference type="OrthoDB" id="5147328at2"/>
<dbReference type="GO" id="GO:0016805">
    <property type="term" value="F:dipeptidase activity"/>
    <property type="evidence" value="ECO:0007669"/>
    <property type="project" value="UniProtKB-KW"/>
</dbReference>
<dbReference type="InterPro" id="IPR005322">
    <property type="entry name" value="Peptidase_C69"/>
</dbReference>
<comment type="catalytic activity">
    <reaction evidence="1">
        <text>an L-aminoacyl-L-amino acid + H2O = 2 an L-alpha-amino acid</text>
        <dbReference type="Rhea" id="RHEA:48940"/>
        <dbReference type="ChEBI" id="CHEBI:15377"/>
        <dbReference type="ChEBI" id="CHEBI:59869"/>
        <dbReference type="ChEBI" id="CHEBI:77460"/>
        <dbReference type="EC" id="3.4.13.19"/>
    </reaction>
</comment>
<name>A0A2S0PAB9_9NEIS</name>
<comment type="similarity">
    <text evidence="2 6">Belongs to the peptidase C69 family.</text>
</comment>
<dbReference type="PANTHER" id="PTHR12994:SF17">
    <property type="entry name" value="LD30995P"/>
    <property type="match status" value="1"/>
</dbReference>
<evidence type="ECO:0000256" key="6">
    <source>
        <dbReference type="RuleBase" id="RU364089"/>
    </source>
</evidence>
<gene>
    <name evidence="8" type="ORF">DAI18_09705</name>
</gene>
<accession>A0A2S0PAB9</accession>
<organism evidence="8 9">
    <name type="scientific">Microvirgula aerodenitrificans</name>
    <dbReference type="NCBI Taxonomy" id="57480"/>
    <lineage>
        <taxon>Bacteria</taxon>
        <taxon>Pseudomonadati</taxon>
        <taxon>Pseudomonadota</taxon>
        <taxon>Betaproteobacteria</taxon>
        <taxon>Neisseriales</taxon>
        <taxon>Aquaspirillaceae</taxon>
        <taxon>Microvirgula</taxon>
    </lineage>
</organism>
<keyword evidence="9" id="KW-1185">Reference proteome</keyword>
<keyword evidence="3 6" id="KW-0645">Protease</keyword>
<evidence type="ECO:0000256" key="2">
    <source>
        <dbReference type="ARBA" id="ARBA00007225"/>
    </source>
</evidence>
<dbReference type="NCBIfam" id="NF033678">
    <property type="entry name" value="C69_fam_dipept"/>
    <property type="match status" value="1"/>
</dbReference>
<reference evidence="8 9" key="1">
    <citation type="submission" date="2018-04" db="EMBL/GenBank/DDBJ databases">
        <title>Denitrifier Microvirgula.</title>
        <authorList>
            <person name="Anderson E."/>
            <person name="Jang J."/>
            <person name="Ishii S."/>
        </authorList>
    </citation>
    <scope>NUCLEOTIDE SEQUENCE [LARGE SCALE GENOMIC DNA]</scope>
    <source>
        <strain evidence="8 9">BE2.4</strain>
    </source>
</reference>
<dbReference type="KEGG" id="maer:DAI18_09705"/>
<evidence type="ECO:0000313" key="8">
    <source>
        <dbReference type="EMBL" id="AVY94285.1"/>
    </source>
</evidence>
<proteinExistence type="inferred from homology"/>
<dbReference type="GO" id="GO:0070004">
    <property type="term" value="F:cysteine-type exopeptidase activity"/>
    <property type="evidence" value="ECO:0007669"/>
    <property type="project" value="InterPro"/>
</dbReference>
<protein>
    <recommendedName>
        <fullName evidence="6">Dipeptidase</fullName>
        <ecNumber evidence="6">3.4.-.-</ecNumber>
    </recommendedName>
</protein>
<dbReference type="EMBL" id="CP028519">
    <property type="protein sequence ID" value="AVY94285.1"/>
    <property type="molecule type" value="Genomic_DNA"/>
</dbReference>
<dbReference type="RefSeq" id="WP_028500098.1">
    <property type="nucleotide sequence ID" value="NZ_CP028519.1"/>
</dbReference>
<evidence type="ECO:0000256" key="3">
    <source>
        <dbReference type="ARBA" id="ARBA00022670"/>
    </source>
</evidence>
<dbReference type="PROSITE" id="PS51257">
    <property type="entry name" value="PROKAR_LIPOPROTEIN"/>
    <property type="match status" value="1"/>
</dbReference>
<dbReference type="InterPro" id="IPR047804">
    <property type="entry name" value="C69_dipept_A-like"/>
</dbReference>
<keyword evidence="5 6" id="KW-0224">Dipeptidase</keyword>
<evidence type="ECO:0000313" key="9">
    <source>
        <dbReference type="Proteomes" id="UP000244173"/>
    </source>
</evidence>
<dbReference type="STRING" id="1122240.GCA_000620105_03205"/>
<dbReference type="AlphaFoldDB" id="A0A2S0PAB9"/>
<dbReference type="Proteomes" id="UP000244173">
    <property type="component" value="Chromosome"/>
</dbReference>
<dbReference type="Pfam" id="PF03577">
    <property type="entry name" value="Peptidase_C69"/>
    <property type="match status" value="1"/>
</dbReference>
<keyword evidence="7" id="KW-0732">Signal</keyword>
<evidence type="ECO:0000256" key="1">
    <source>
        <dbReference type="ARBA" id="ARBA00001670"/>
    </source>
</evidence>
<feature type="signal peptide" evidence="7">
    <location>
        <begin position="1"/>
        <end position="23"/>
    </location>
</feature>
<feature type="chain" id="PRO_5015745837" description="Dipeptidase" evidence="7">
    <location>
        <begin position="24"/>
        <end position="504"/>
    </location>
</feature>
<dbReference type="Gene3D" id="3.60.60.10">
    <property type="entry name" value="Penicillin V Acylase, Chain A"/>
    <property type="match status" value="1"/>
</dbReference>